<comment type="similarity">
    <text evidence="1">Belongs to the glycosyl hydrolase 25 family.</text>
</comment>
<keyword evidence="2 4" id="KW-0378">Hydrolase</keyword>
<reference evidence="4 5" key="1">
    <citation type="submission" date="2016-12" db="EMBL/GenBank/DDBJ databases">
        <title>Comparison of Traditional DNA-DNA Hybridization with In Silico Genomic Analysis.</title>
        <authorList>
            <person name="Nicholson A.C."/>
            <person name="Humrighouse B.W."/>
            <person name="Graziano J."/>
            <person name="Lasker B."/>
            <person name="Whitney A.M."/>
            <person name="Mcquiston J.R."/>
        </authorList>
    </citation>
    <scope>NUCLEOTIDE SEQUENCE [LARGE SCALE GENOMIC DNA]</scope>
    <source>
        <strain evidence="4 5">H2240</strain>
    </source>
</reference>
<dbReference type="PROSITE" id="PS51904">
    <property type="entry name" value="GLYCOSYL_HYDROL_F25_2"/>
    <property type="match status" value="1"/>
</dbReference>
<dbReference type="InterPro" id="IPR017853">
    <property type="entry name" value="GH"/>
</dbReference>
<dbReference type="Pfam" id="PF01183">
    <property type="entry name" value="Glyco_hydro_25"/>
    <property type="match status" value="1"/>
</dbReference>
<dbReference type="GO" id="GO:0003796">
    <property type="term" value="F:lysozyme activity"/>
    <property type="evidence" value="ECO:0007669"/>
    <property type="project" value="InterPro"/>
</dbReference>
<evidence type="ECO:0000256" key="2">
    <source>
        <dbReference type="ARBA" id="ARBA00022801"/>
    </source>
</evidence>
<dbReference type="InterPro" id="IPR002053">
    <property type="entry name" value="Glyco_hydro_25"/>
</dbReference>
<sequence length="278" mass="31022">MLPDMMAALAMAMLTACGGAGPDGSQEYRGGRLEQPVPLKVSDYSAPGIPRSFGDTRPHDWSGLSPDRYRVHGIDAARYQGRIDWRQVAASGVSFAWLKATEGADFLDPGYAVNAEPARRAGVPVGAYHFYYFCRTPSEQAEWFIANVPRRAGDLPPVLDMEWNHTSPTCRRRPDAATVQAYIREFAAIVTRHYGTAPVIYTTPDFYAHNNLGALRGYEFWLRAVSAHPSERYPEERWTFWQYTGTGVVSGVSGRVDLNAFAGTPAQWAVWADRRRQK</sequence>
<name>A0A212ADY9_9RHOB</name>
<evidence type="ECO:0000256" key="3">
    <source>
        <dbReference type="ARBA" id="ARBA00023295"/>
    </source>
</evidence>
<dbReference type="Gene3D" id="3.20.20.80">
    <property type="entry name" value="Glycosidases"/>
    <property type="match status" value="1"/>
</dbReference>
<evidence type="ECO:0000313" key="4">
    <source>
        <dbReference type="EMBL" id="OWJ79455.1"/>
    </source>
</evidence>
<evidence type="ECO:0000313" key="5">
    <source>
        <dbReference type="Proteomes" id="UP000196878"/>
    </source>
</evidence>
<dbReference type="AlphaFoldDB" id="A0A212ADY9"/>
<keyword evidence="3" id="KW-0326">Glycosidase</keyword>
<dbReference type="CDD" id="cd06413">
    <property type="entry name" value="GH25_muramidase_1"/>
    <property type="match status" value="1"/>
</dbReference>
<dbReference type="GO" id="GO:0016052">
    <property type="term" value="P:carbohydrate catabolic process"/>
    <property type="evidence" value="ECO:0007669"/>
    <property type="project" value="TreeGrafter"/>
</dbReference>
<dbReference type="Proteomes" id="UP000196878">
    <property type="component" value="Unassembled WGS sequence"/>
</dbReference>
<keyword evidence="5" id="KW-1185">Reference proteome</keyword>
<gene>
    <name evidence="4" type="ORF">CDV49_06150</name>
</gene>
<dbReference type="GO" id="GO:0009253">
    <property type="term" value="P:peptidoglycan catabolic process"/>
    <property type="evidence" value="ECO:0007669"/>
    <property type="project" value="InterPro"/>
</dbReference>
<dbReference type="SMART" id="SM00641">
    <property type="entry name" value="Glyco_25"/>
    <property type="match status" value="1"/>
</dbReference>
<protein>
    <submittedName>
        <fullName evidence="4">Glycoside hydrolase</fullName>
    </submittedName>
</protein>
<dbReference type="SUPFAM" id="SSF51445">
    <property type="entry name" value="(Trans)glycosidases"/>
    <property type="match status" value="1"/>
</dbReference>
<proteinExistence type="inferred from homology"/>
<dbReference type="PANTHER" id="PTHR34135:SF2">
    <property type="entry name" value="LYSOZYME"/>
    <property type="match status" value="1"/>
</dbReference>
<dbReference type="EMBL" id="NIPW01000008">
    <property type="protein sequence ID" value="OWJ79455.1"/>
    <property type="molecule type" value="Genomic_DNA"/>
</dbReference>
<evidence type="ECO:0000256" key="1">
    <source>
        <dbReference type="ARBA" id="ARBA00010646"/>
    </source>
</evidence>
<dbReference type="OrthoDB" id="9798192at2"/>
<dbReference type="PANTHER" id="PTHR34135">
    <property type="entry name" value="LYSOZYME"/>
    <property type="match status" value="1"/>
</dbReference>
<dbReference type="InterPro" id="IPR018077">
    <property type="entry name" value="Glyco_hydro_fam25_subgr"/>
</dbReference>
<comment type="caution">
    <text evidence="4">The sequence shown here is derived from an EMBL/GenBank/DDBJ whole genome shotgun (WGS) entry which is preliminary data.</text>
</comment>
<dbReference type="GO" id="GO:0016998">
    <property type="term" value="P:cell wall macromolecule catabolic process"/>
    <property type="evidence" value="ECO:0007669"/>
    <property type="project" value="InterPro"/>
</dbReference>
<organism evidence="4 5">
    <name type="scientific">Haematobacter genomosp. 1</name>
    <dbReference type="NCBI Taxonomy" id="366618"/>
    <lineage>
        <taxon>Bacteria</taxon>
        <taxon>Pseudomonadati</taxon>
        <taxon>Pseudomonadota</taxon>
        <taxon>Alphaproteobacteria</taxon>
        <taxon>Rhodobacterales</taxon>
        <taxon>Paracoccaceae</taxon>
        <taxon>Haematobacter</taxon>
    </lineage>
</organism>
<accession>A0A212ADY9</accession>